<dbReference type="PIRSF" id="PIRSF005461">
    <property type="entry name" value="23S_rRNA_mtase"/>
    <property type="match status" value="1"/>
</dbReference>
<dbReference type="PANTHER" id="PTHR10920">
    <property type="entry name" value="RIBOSOMAL RNA METHYLTRANSFERASE"/>
    <property type="match status" value="1"/>
</dbReference>
<keyword evidence="1" id="KW-0698">rRNA processing</keyword>
<sequence length="207" mass="24022">MKKNKISKNWINKQNRDIYVRESKDQGYRSRSAFKLIEIDQRFHFLSKSRLLLDLGSVPGSWSQVASKKIKNGKILSVDIKEMLPVSNTIFSKGDFTELETQNKIMKFFNTKIDTVVSDMASNTTGNKELDSLRTGNLCLNALEFSRKILKTNAYFVSKIFMGAIFKEIQIRAKEIFKEVLIFKPKSSRKESREIYIFCRNLKVIND</sequence>
<dbReference type="EMBL" id="UINC01027633">
    <property type="protein sequence ID" value="SVB07199.1"/>
    <property type="molecule type" value="Genomic_DNA"/>
</dbReference>
<protein>
    <recommendedName>
        <fullName evidence="5">Ribosomal RNA methyltransferase FtsJ domain-containing protein</fullName>
    </recommendedName>
</protein>
<dbReference type="HAMAP" id="MF_01547">
    <property type="entry name" value="RNA_methyltr_E"/>
    <property type="match status" value="1"/>
</dbReference>
<gene>
    <name evidence="6" type="ORF">METZ01_LOCUS160053</name>
</gene>
<dbReference type="Pfam" id="PF01728">
    <property type="entry name" value="FtsJ"/>
    <property type="match status" value="1"/>
</dbReference>
<organism evidence="6">
    <name type="scientific">marine metagenome</name>
    <dbReference type="NCBI Taxonomy" id="408172"/>
    <lineage>
        <taxon>unclassified sequences</taxon>
        <taxon>metagenomes</taxon>
        <taxon>ecological metagenomes</taxon>
    </lineage>
</organism>
<accession>A0A382B0G6</accession>
<keyword evidence="4" id="KW-0949">S-adenosyl-L-methionine</keyword>
<evidence type="ECO:0000256" key="2">
    <source>
        <dbReference type="ARBA" id="ARBA00022603"/>
    </source>
</evidence>
<evidence type="ECO:0000259" key="5">
    <source>
        <dbReference type="Pfam" id="PF01728"/>
    </source>
</evidence>
<dbReference type="PANTHER" id="PTHR10920:SF18">
    <property type="entry name" value="RRNA METHYLTRANSFERASE 2, MITOCHONDRIAL"/>
    <property type="match status" value="1"/>
</dbReference>
<evidence type="ECO:0000313" key="6">
    <source>
        <dbReference type="EMBL" id="SVB07199.1"/>
    </source>
</evidence>
<dbReference type="Gene3D" id="3.40.50.150">
    <property type="entry name" value="Vaccinia Virus protein VP39"/>
    <property type="match status" value="1"/>
</dbReference>
<name>A0A382B0G6_9ZZZZ</name>
<dbReference type="GO" id="GO:0008650">
    <property type="term" value="F:rRNA (uridine-2'-O-)-methyltransferase activity"/>
    <property type="evidence" value="ECO:0007669"/>
    <property type="project" value="TreeGrafter"/>
</dbReference>
<reference evidence="6" key="1">
    <citation type="submission" date="2018-05" db="EMBL/GenBank/DDBJ databases">
        <authorList>
            <person name="Lanie J.A."/>
            <person name="Ng W.-L."/>
            <person name="Kazmierczak K.M."/>
            <person name="Andrzejewski T.M."/>
            <person name="Davidsen T.M."/>
            <person name="Wayne K.J."/>
            <person name="Tettelin H."/>
            <person name="Glass J.I."/>
            <person name="Rusch D."/>
            <person name="Podicherti R."/>
            <person name="Tsui H.-C.T."/>
            <person name="Winkler M.E."/>
        </authorList>
    </citation>
    <scope>NUCLEOTIDE SEQUENCE</scope>
</reference>
<evidence type="ECO:0000256" key="4">
    <source>
        <dbReference type="ARBA" id="ARBA00022691"/>
    </source>
</evidence>
<dbReference type="InterPro" id="IPR002877">
    <property type="entry name" value="RNA_MeTrfase_FtsJ_dom"/>
</dbReference>
<evidence type="ECO:0000256" key="1">
    <source>
        <dbReference type="ARBA" id="ARBA00022552"/>
    </source>
</evidence>
<keyword evidence="2" id="KW-0489">Methyltransferase</keyword>
<proteinExistence type="inferred from homology"/>
<dbReference type="InterPro" id="IPR050082">
    <property type="entry name" value="RNA_methyltr_RlmE"/>
</dbReference>
<feature type="domain" description="Ribosomal RNA methyltransferase FtsJ" evidence="5">
    <location>
        <begin position="28"/>
        <end position="201"/>
    </location>
</feature>
<dbReference type="InterPro" id="IPR015507">
    <property type="entry name" value="rRNA-MeTfrase_E"/>
</dbReference>
<dbReference type="InterPro" id="IPR029063">
    <property type="entry name" value="SAM-dependent_MTases_sf"/>
</dbReference>
<keyword evidence="3" id="KW-0808">Transferase</keyword>
<dbReference type="SUPFAM" id="SSF53335">
    <property type="entry name" value="S-adenosyl-L-methionine-dependent methyltransferases"/>
    <property type="match status" value="1"/>
</dbReference>
<dbReference type="AlphaFoldDB" id="A0A382B0G6"/>
<evidence type="ECO:0000256" key="3">
    <source>
        <dbReference type="ARBA" id="ARBA00022679"/>
    </source>
</evidence>